<evidence type="ECO:0000313" key="2">
    <source>
        <dbReference type="Proteomes" id="UP000286351"/>
    </source>
</evidence>
<organism evidence="1 2">
    <name type="scientific">Pseudomonas brassicacearum</name>
    <dbReference type="NCBI Taxonomy" id="930166"/>
    <lineage>
        <taxon>Bacteria</taxon>
        <taxon>Pseudomonadati</taxon>
        <taxon>Pseudomonadota</taxon>
        <taxon>Gammaproteobacteria</taxon>
        <taxon>Pseudomonadales</taxon>
        <taxon>Pseudomonadaceae</taxon>
        <taxon>Pseudomonas</taxon>
    </lineage>
</organism>
<comment type="caution">
    <text evidence="1">The sequence shown here is derived from an EMBL/GenBank/DDBJ whole genome shotgun (WGS) entry which is preliminary data.</text>
</comment>
<dbReference type="RefSeq" id="WP_123368413.1">
    <property type="nucleotide sequence ID" value="NZ_MOBO01000030.1"/>
</dbReference>
<accession>A0A423J5L6</accession>
<dbReference type="AlphaFoldDB" id="A0A423J5L6"/>
<gene>
    <name evidence="1" type="ORF">BK664_26775</name>
</gene>
<dbReference type="EMBL" id="MOBO01000030">
    <property type="protein sequence ID" value="RON32990.1"/>
    <property type="molecule type" value="Genomic_DNA"/>
</dbReference>
<protein>
    <submittedName>
        <fullName evidence="1">Uncharacterized protein</fullName>
    </submittedName>
</protein>
<name>A0A423J5L6_9PSED</name>
<proteinExistence type="predicted"/>
<sequence>MTTTQLTSTAHLDYGIDTLFGRITKSAECQVGLEQVEHDPTRFALRVQSPIPQDLEQAKTVLVRVDGRRLNGIIRHTERLEDQSLKLEVEPE</sequence>
<evidence type="ECO:0000313" key="1">
    <source>
        <dbReference type="EMBL" id="RON32990.1"/>
    </source>
</evidence>
<dbReference type="Proteomes" id="UP000286351">
    <property type="component" value="Unassembled WGS sequence"/>
</dbReference>
<reference evidence="1 2" key="1">
    <citation type="submission" date="2016-10" db="EMBL/GenBank/DDBJ databases">
        <title>Comparative genome analysis of multiple Pseudomonas spp. focuses on biocontrol and plant growth promoting traits.</title>
        <authorList>
            <person name="Tao X.-Y."/>
            <person name="Taylor C.G."/>
        </authorList>
    </citation>
    <scope>NUCLEOTIDE SEQUENCE [LARGE SCALE GENOMIC DNA]</scope>
    <source>
        <strain evidence="1 2">38D4</strain>
    </source>
</reference>